<dbReference type="Proteomes" id="UP000762676">
    <property type="component" value="Unassembled WGS sequence"/>
</dbReference>
<sequence>MSSGRKTNILWSNNPVYCVRHRDRQEPEAASRILCQSSWRGWQTFTAAAAGRLLRSLTLSDSNCPIAFATSRRDSPQPTRPCLARQTTSYR</sequence>
<feature type="non-terminal residue" evidence="2">
    <location>
        <position position="91"/>
    </location>
</feature>
<evidence type="ECO:0000313" key="2">
    <source>
        <dbReference type="EMBL" id="GFR85864.1"/>
    </source>
</evidence>
<keyword evidence="3" id="KW-1185">Reference proteome</keyword>
<proteinExistence type="predicted"/>
<comment type="caution">
    <text evidence="2">The sequence shown here is derived from an EMBL/GenBank/DDBJ whole genome shotgun (WGS) entry which is preliminary data.</text>
</comment>
<evidence type="ECO:0000313" key="3">
    <source>
        <dbReference type="Proteomes" id="UP000762676"/>
    </source>
</evidence>
<feature type="region of interest" description="Disordered" evidence="1">
    <location>
        <begin position="70"/>
        <end position="91"/>
    </location>
</feature>
<accession>A0AAV4GK65</accession>
<reference evidence="2 3" key="1">
    <citation type="journal article" date="2021" name="Elife">
        <title>Chloroplast acquisition without the gene transfer in kleptoplastic sea slugs, Plakobranchus ocellatus.</title>
        <authorList>
            <person name="Maeda T."/>
            <person name="Takahashi S."/>
            <person name="Yoshida T."/>
            <person name="Shimamura S."/>
            <person name="Takaki Y."/>
            <person name="Nagai Y."/>
            <person name="Toyoda A."/>
            <person name="Suzuki Y."/>
            <person name="Arimoto A."/>
            <person name="Ishii H."/>
            <person name="Satoh N."/>
            <person name="Nishiyama T."/>
            <person name="Hasebe M."/>
            <person name="Maruyama T."/>
            <person name="Minagawa J."/>
            <person name="Obokata J."/>
            <person name="Shigenobu S."/>
        </authorList>
    </citation>
    <scope>NUCLEOTIDE SEQUENCE [LARGE SCALE GENOMIC DNA]</scope>
</reference>
<dbReference type="EMBL" id="BMAT01005040">
    <property type="protein sequence ID" value="GFR85864.1"/>
    <property type="molecule type" value="Genomic_DNA"/>
</dbReference>
<evidence type="ECO:0000256" key="1">
    <source>
        <dbReference type="SAM" id="MobiDB-lite"/>
    </source>
</evidence>
<organism evidence="2 3">
    <name type="scientific">Elysia marginata</name>
    <dbReference type="NCBI Taxonomy" id="1093978"/>
    <lineage>
        <taxon>Eukaryota</taxon>
        <taxon>Metazoa</taxon>
        <taxon>Spiralia</taxon>
        <taxon>Lophotrochozoa</taxon>
        <taxon>Mollusca</taxon>
        <taxon>Gastropoda</taxon>
        <taxon>Heterobranchia</taxon>
        <taxon>Euthyneura</taxon>
        <taxon>Panpulmonata</taxon>
        <taxon>Sacoglossa</taxon>
        <taxon>Placobranchoidea</taxon>
        <taxon>Plakobranchidae</taxon>
        <taxon>Elysia</taxon>
    </lineage>
</organism>
<name>A0AAV4GK65_9GAST</name>
<protein>
    <submittedName>
        <fullName evidence="2">Uncharacterized protein</fullName>
    </submittedName>
</protein>
<dbReference type="AlphaFoldDB" id="A0AAV4GK65"/>
<gene>
    <name evidence="2" type="ORF">ElyMa_002451500</name>
</gene>